<proteinExistence type="predicted"/>
<dbReference type="Proteomes" id="UP000199063">
    <property type="component" value="Unassembled WGS sequence"/>
</dbReference>
<evidence type="ECO:0000313" key="2">
    <source>
        <dbReference type="Proteomes" id="UP000199063"/>
    </source>
</evidence>
<keyword evidence="2" id="KW-1185">Reference proteome</keyword>
<evidence type="ECO:0000313" key="1">
    <source>
        <dbReference type="EMBL" id="SDM90767.1"/>
    </source>
</evidence>
<gene>
    <name evidence="1" type="ORF">SAMN05444921_11526</name>
</gene>
<protein>
    <submittedName>
        <fullName evidence="1">Uncharacterized protein</fullName>
    </submittedName>
</protein>
<dbReference type="EMBL" id="FNHI01000015">
    <property type="protein sequence ID" value="SDM90767.1"/>
    <property type="molecule type" value="Genomic_DNA"/>
</dbReference>
<dbReference type="AlphaFoldDB" id="A0A1G9X250"/>
<organism evidence="1 2">
    <name type="scientific">Streptomyces wuyuanensis</name>
    <dbReference type="NCBI Taxonomy" id="1196353"/>
    <lineage>
        <taxon>Bacteria</taxon>
        <taxon>Bacillati</taxon>
        <taxon>Actinomycetota</taxon>
        <taxon>Actinomycetes</taxon>
        <taxon>Kitasatosporales</taxon>
        <taxon>Streptomycetaceae</taxon>
        <taxon>Streptomyces</taxon>
    </lineage>
</organism>
<reference evidence="2" key="1">
    <citation type="submission" date="2016-10" db="EMBL/GenBank/DDBJ databases">
        <authorList>
            <person name="Varghese N."/>
            <person name="Submissions S."/>
        </authorList>
    </citation>
    <scope>NUCLEOTIDE SEQUENCE [LARGE SCALE GENOMIC DNA]</scope>
    <source>
        <strain evidence="2">CGMCC 4.7042</strain>
    </source>
</reference>
<accession>A0A1G9X250</accession>
<sequence>MRGIAAALATAAFLALGHLVPVPVLLQIEGPLVNSPLI</sequence>
<name>A0A1G9X250_9ACTN</name>